<keyword evidence="1" id="KW-1133">Transmembrane helix</keyword>
<evidence type="ECO:0000259" key="2">
    <source>
        <dbReference type="Pfam" id="PF25231"/>
    </source>
</evidence>
<accession>A0A2P8CHR5</accession>
<dbReference type="InterPro" id="IPR057169">
    <property type="entry name" value="DUF7847"/>
</dbReference>
<dbReference type="EMBL" id="BLAU01000001">
    <property type="protein sequence ID" value="GET20691.1"/>
    <property type="molecule type" value="Genomic_DNA"/>
</dbReference>
<protein>
    <recommendedName>
        <fullName evidence="2">DUF7847 domain-containing protein</fullName>
    </recommendedName>
</protein>
<dbReference type="Pfam" id="PF25231">
    <property type="entry name" value="DUF7847"/>
    <property type="match status" value="1"/>
</dbReference>
<name>A0A2P8CHR5_9BACT</name>
<keyword evidence="6" id="KW-1185">Reference proteome</keyword>
<evidence type="ECO:0000313" key="3">
    <source>
        <dbReference type="EMBL" id="GET20691.1"/>
    </source>
</evidence>
<sequence>MKAIDYKQLKPGAGKAFGFGWEVMKTYFLHLFLVVMVLSILEFPMKIMEHDGNMGWAIFLSSIFGLAYYFLFLPIIKYATDLMFIQAVRGEKIEVETILVGFKNYLNIILAHLLTAAIVGLGFVAIILPGIIFACRLAFVSYLVMDKHLDPISAVEESWRMTRGHGWRIFWMAIVSFFIFLAGLIMLVVGIIPARIWVKSSFASLYQSVLNEMEGTPEAQPAH</sequence>
<proteinExistence type="predicted"/>
<dbReference type="PANTHER" id="PTHR40076:SF1">
    <property type="entry name" value="MEMBRANE PROTEIN"/>
    <property type="match status" value="1"/>
</dbReference>
<evidence type="ECO:0000313" key="6">
    <source>
        <dbReference type="Proteomes" id="UP000396862"/>
    </source>
</evidence>
<dbReference type="AlphaFoldDB" id="A0A2P8CHR5"/>
<reference evidence="3 6" key="2">
    <citation type="submission" date="2019-10" db="EMBL/GenBank/DDBJ databases">
        <title>Prolixibacter strains distinguished by the presence of nitrate reductase genes were adept at nitrate-dependent anaerobic corrosion of metallic iron and carbon steel.</title>
        <authorList>
            <person name="Iino T."/>
            <person name="Shono N."/>
            <person name="Ito K."/>
            <person name="Nakamura R."/>
            <person name="Sueoka K."/>
            <person name="Harayama S."/>
            <person name="Ohkuma M."/>
        </authorList>
    </citation>
    <scope>NUCLEOTIDE SEQUENCE [LARGE SCALE GENOMIC DNA]</scope>
    <source>
        <strain evidence="3 6">MIC1-1</strain>
    </source>
</reference>
<organism evidence="4 5">
    <name type="scientific">Prolixibacter denitrificans</name>
    <dbReference type="NCBI Taxonomy" id="1541063"/>
    <lineage>
        <taxon>Bacteria</taxon>
        <taxon>Pseudomonadati</taxon>
        <taxon>Bacteroidota</taxon>
        <taxon>Bacteroidia</taxon>
        <taxon>Marinilabiliales</taxon>
        <taxon>Prolixibacteraceae</taxon>
        <taxon>Prolixibacter</taxon>
    </lineage>
</organism>
<dbReference type="EMBL" id="PYGC01000002">
    <property type="protein sequence ID" value="PSK84518.1"/>
    <property type="molecule type" value="Genomic_DNA"/>
</dbReference>
<feature type="transmembrane region" description="Helical" evidence="1">
    <location>
        <begin position="56"/>
        <end position="76"/>
    </location>
</feature>
<feature type="transmembrane region" description="Helical" evidence="1">
    <location>
        <begin position="169"/>
        <end position="192"/>
    </location>
</feature>
<dbReference type="Proteomes" id="UP000240621">
    <property type="component" value="Unassembled WGS sequence"/>
</dbReference>
<feature type="transmembrane region" description="Helical" evidence="1">
    <location>
        <begin position="27"/>
        <end position="44"/>
    </location>
</feature>
<keyword evidence="1" id="KW-0472">Membrane</keyword>
<dbReference type="PANTHER" id="PTHR40076">
    <property type="entry name" value="MEMBRANE PROTEIN-RELATED"/>
    <property type="match status" value="1"/>
</dbReference>
<gene>
    <name evidence="4" type="ORF">CLV93_102307</name>
    <name evidence="3" type="ORF">JCM18694_09370</name>
</gene>
<dbReference type="InterPro" id="IPR010380">
    <property type="entry name" value="DUF975"/>
</dbReference>
<evidence type="ECO:0000313" key="5">
    <source>
        <dbReference type="Proteomes" id="UP000240621"/>
    </source>
</evidence>
<comment type="caution">
    <text evidence="4">The sequence shown here is derived from an EMBL/GenBank/DDBJ whole genome shotgun (WGS) entry which is preliminary data.</text>
</comment>
<keyword evidence="1" id="KW-0812">Transmembrane</keyword>
<feature type="transmembrane region" description="Helical" evidence="1">
    <location>
        <begin position="109"/>
        <end position="139"/>
    </location>
</feature>
<evidence type="ECO:0000256" key="1">
    <source>
        <dbReference type="SAM" id="Phobius"/>
    </source>
</evidence>
<reference evidence="4 5" key="1">
    <citation type="submission" date="2018-03" db="EMBL/GenBank/DDBJ databases">
        <title>Genomic Encyclopedia of Archaeal and Bacterial Type Strains, Phase II (KMG-II): from individual species to whole genera.</title>
        <authorList>
            <person name="Goeker M."/>
        </authorList>
    </citation>
    <scope>NUCLEOTIDE SEQUENCE [LARGE SCALE GENOMIC DNA]</scope>
    <source>
        <strain evidence="4 5">DSM 27267</strain>
    </source>
</reference>
<dbReference type="RefSeq" id="WP_106541113.1">
    <property type="nucleotide sequence ID" value="NZ_BLAU01000001.1"/>
</dbReference>
<dbReference type="Proteomes" id="UP000396862">
    <property type="component" value="Unassembled WGS sequence"/>
</dbReference>
<evidence type="ECO:0000313" key="4">
    <source>
        <dbReference type="EMBL" id="PSK84518.1"/>
    </source>
</evidence>
<dbReference type="OrthoDB" id="1122780at2"/>
<feature type="domain" description="DUF7847" evidence="2">
    <location>
        <begin position="99"/>
        <end position="188"/>
    </location>
</feature>